<dbReference type="InterPro" id="IPR036388">
    <property type="entry name" value="WH-like_DNA-bd_sf"/>
</dbReference>
<dbReference type="PANTHER" id="PTHR42756">
    <property type="entry name" value="TRANSCRIPTIONAL REGULATOR, MARR"/>
    <property type="match status" value="1"/>
</dbReference>
<dbReference type="SMART" id="SM00347">
    <property type="entry name" value="HTH_MARR"/>
    <property type="match status" value="1"/>
</dbReference>
<keyword evidence="1" id="KW-0805">Transcription regulation</keyword>
<reference evidence="5" key="1">
    <citation type="submission" date="2020-10" db="EMBL/GenBank/DDBJ databases">
        <authorList>
            <person name="Gilroy R."/>
        </authorList>
    </citation>
    <scope>NUCLEOTIDE SEQUENCE</scope>
    <source>
        <strain evidence="5">CHK195-11698</strain>
    </source>
</reference>
<proteinExistence type="predicted"/>
<name>A0A9D1HRL8_9FIRM</name>
<gene>
    <name evidence="5" type="ORF">IAD15_11380</name>
</gene>
<dbReference type="InterPro" id="IPR000835">
    <property type="entry name" value="HTH_MarR-typ"/>
</dbReference>
<reference evidence="5" key="2">
    <citation type="journal article" date="2021" name="PeerJ">
        <title>Extensive microbial diversity within the chicken gut microbiome revealed by metagenomics and culture.</title>
        <authorList>
            <person name="Gilroy R."/>
            <person name="Ravi A."/>
            <person name="Getino M."/>
            <person name="Pursley I."/>
            <person name="Horton D.L."/>
            <person name="Alikhan N.F."/>
            <person name="Baker D."/>
            <person name="Gharbi K."/>
            <person name="Hall N."/>
            <person name="Watson M."/>
            <person name="Adriaenssens E.M."/>
            <person name="Foster-Nyarko E."/>
            <person name="Jarju S."/>
            <person name="Secka A."/>
            <person name="Antonio M."/>
            <person name="Oren A."/>
            <person name="Chaudhuri R.R."/>
            <person name="La Ragione R."/>
            <person name="Hildebrand F."/>
            <person name="Pallen M.J."/>
        </authorList>
    </citation>
    <scope>NUCLEOTIDE SEQUENCE</scope>
    <source>
        <strain evidence="5">CHK195-11698</strain>
    </source>
</reference>
<dbReference type="AlphaFoldDB" id="A0A9D1HRL8"/>
<comment type="caution">
    <text evidence="5">The sequence shown here is derived from an EMBL/GenBank/DDBJ whole genome shotgun (WGS) entry which is preliminary data.</text>
</comment>
<dbReference type="SUPFAM" id="SSF46785">
    <property type="entry name" value="Winged helix' DNA-binding domain"/>
    <property type="match status" value="1"/>
</dbReference>
<dbReference type="InterPro" id="IPR036390">
    <property type="entry name" value="WH_DNA-bd_sf"/>
</dbReference>
<dbReference type="EMBL" id="DVMJ01000104">
    <property type="protein sequence ID" value="HIU14647.1"/>
    <property type="molecule type" value="Genomic_DNA"/>
</dbReference>
<keyword evidence="2" id="KW-0238">DNA-binding</keyword>
<dbReference type="Proteomes" id="UP000824175">
    <property type="component" value="Unassembled WGS sequence"/>
</dbReference>
<dbReference type="PROSITE" id="PS50995">
    <property type="entry name" value="HTH_MARR_2"/>
    <property type="match status" value="1"/>
</dbReference>
<sequence>MAEPNQRSKVMGLICDLFSLGMEIQELYLKNSKYKELSMSEMHVIEAVYLEPEATMTNVARRLMVTVGTLTTSVNRIVQKGFLERHKSPTDKRIVLLALTLKGRDALSIHEQFHQRLERIILAPFEGDDYEWVLDRLSVIYRNMQKQRLIYLKQYENKHSK</sequence>
<dbReference type="GO" id="GO:0003677">
    <property type="term" value="F:DNA binding"/>
    <property type="evidence" value="ECO:0007669"/>
    <property type="project" value="UniProtKB-KW"/>
</dbReference>
<dbReference type="Pfam" id="PF01047">
    <property type="entry name" value="MarR"/>
    <property type="match status" value="1"/>
</dbReference>
<accession>A0A9D1HRL8</accession>
<dbReference type="Gene3D" id="1.10.10.10">
    <property type="entry name" value="Winged helix-like DNA-binding domain superfamily/Winged helix DNA-binding domain"/>
    <property type="match status" value="1"/>
</dbReference>
<evidence type="ECO:0000256" key="1">
    <source>
        <dbReference type="ARBA" id="ARBA00023015"/>
    </source>
</evidence>
<evidence type="ECO:0000313" key="5">
    <source>
        <dbReference type="EMBL" id="HIU14647.1"/>
    </source>
</evidence>
<evidence type="ECO:0000256" key="2">
    <source>
        <dbReference type="ARBA" id="ARBA00023125"/>
    </source>
</evidence>
<evidence type="ECO:0000313" key="6">
    <source>
        <dbReference type="Proteomes" id="UP000824175"/>
    </source>
</evidence>
<evidence type="ECO:0000259" key="4">
    <source>
        <dbReference type="PROSITE" id="PS50995"/>
    </source>
</evidence>
<dbReference type="PANTHER" id="PTHR42756:SF1">
    <property type="entry name" value="TRANSCRIPTIONAL REPRESSOR OF EMRAB OPERON"/>
    <property type="match status" value="1"/>
</dbReference>
<feature type="domain" description="HTH marR-type" evidence="4">
    <location>
        <begin position="1"/>
        <end position="142"/>
    </location>
</feature>
<organism evidence="5 6">
    <name type="scientific">Candidatus Fimiplasma intestinipullorum</name>
    <dbReference type="NCBI Taxonomy" id="2840825"/>
    <lineage>
        <taxon>Bacteria</taxon>
        <taxon>Bacillati</taxon>
        <taxon>Bacillota</taxon>
        <taxon>Clostridia</taxon>
        <taxon>Eubacteriales</taxon>
        <taxon>Candidatus Fimiplasma</taxon>
    </lineage>
</organism>
<dbReference type="GO" id="GO:0003700">
    <property type="term" value="F:DNA-binding transcription factor activity"/>
    <property type="evidence" value="ECO:0007669"/>
    <property type="project" value="InterPro"/>
</dbReference>
<keyword evidence="3" id="KW-0804">Transcription</keyword>
<evidence type="ECO:0000256" key="3">
    <source>
        <dbReference type="ARBA" id="ARBA00023163"/>
    </source>
</evidence>
<protein>
    <submittedName>
        <fullName evidence="5">Winged helix-turn-helix transcriptional regulator</fullName>
    </submittedName>
</protein>